<reference evidence="1 2" key="1">
    <citation type="submission" date="2017-03" db="EMBL/GenBank/DDBJ databases">
        <authorList>
            <person name="Afonso C.L."/>
            <person name="Miller P.J."/>
            <person name="Scott M.A."/>
            <person name="Spackman E."/>
            <person name="Goraichik I."/>
            <person name="Dimitrov K.M."/>
            <person name="Suarez D.L."/>
            <person name="Swayne D.E."/>
        </authorList>
    </citation>
    <scope>NUCLEOTIDE SEQUENCE [LARGE SCALE GENOMIC DNA]</scope>
    <source>
        <strain evidence="1 2">CECT 8287</strain>
    </source>
</reference>
<evidence type="ECO:0000313" key="1">
    <source>
        <dbReference type="EMBL" id="SLN49193.1"/>
    </source>
</evidence>
<proteinExistence type="predicted"/>
<dbReference type="Gene3D" id="1.10.10.1150">
    <property type="entry name" value="Coenzyme PQQ synthesis protein D (PqqD)"/>
    <property type="match status" value="1"/>
</dbReference>
<name>A0A1Y5SV19_9RHOB</name>
<keyword evidence="2" id="KW-1185">Reference proteome</keyword>
<sequence length="516" mass="54711">MPLAVTAAATAAVVTAAVAPVVVLAVAPVAVQVVAPVVAPVAVLAVAPVVAPVAGAMDLAEAALAVDPMTVAVQVGLTTQVAPQIRQAALLALITSMGQTGHMTKKKGGAGDAPPKSDIESLQIVDIPHAVNLHDAPDVGRALDTVMPGWIHSKRQYHPTSPIPATTIRRKDDGSYDFRSRWTHRALQNLGLAGATCAVVADLSQAFCDAHPGTLGLHCGAVCIGGHLVALTGPYHAGKTTLVTRLATEQGISLFCDDILPVLPDGRAYSLGVQPRLRLPLPPKVTPEFHAFVDAHLTVRDKRYGFVDMPNLATRGSRAPLAGFVILSRKEGVAASLHQVDIAETASYLIRQNIADPGAVDTHFDQIVAMAENVVCLKLQYSDLEDAVPLIRDAFSGDKIPSPNIEIGPPCPPEPDEIDCKIADLHLVYQRNDLVIPRQIGSDTFLWQIEERNFYSLNQIAAAIWTLLETPATGLTIAGILQEAFPACEAEKIEKDTAELLGFMRSRNLVSVCDAS</sequence>
<evidence type="ECO:0008006" key="3">
    <source>
        <dbReference type="Google" id="ProtNLM"/>
    </source>
</evidence>
<dbReference type="SUPFAM" id="SSF53795">
    <property type="entry name" value="PEP carboxykinase-like"/>
    <property type="match status" value="1"/>
</dbReference>
<dbReference type="Pfam" id="PF05402">
    <property type="entry name" value="PqqD"/>
    <property type="match status" value="1"/>
</dbReference>
<dbReference type="AlphaFoldDB" id="A0A1Y5SV19"/>
<dbReference type="EMBL" id="FWFL01000006">
    <property type="protein sequence ID" value="SLN49193.1"/>
    <property type="molecule type" value="Genomic_DNA"/>
</dbReference>
<dbReference type="InterPro" id="IPR041881">
    <property type="entry name" value="PqqD_sf"/>
</dbReference>
<gene>
    <name evidence="1" type="ORF">PEL8287_02569</name>
</gene>
<accession>A0A1Y5SV19</accession>
<protein>
    <recommendedName>
        <fullName evidence="3">Coenzyme PQQ synthesis protein D (PqqD)</fullName>
    </recommendedName>
</protein>
<organism evidence="1 2">
    <name type="scientific">Roseovarius litorisediminis</name>
    <dbReference type="NCBI Taxonomy" id="1312363"/>
    <lineage>
        <taxon>Bacteria</taxon>
        <taxon>Pseudomonadati</taxon>
        <taxon>Pseudomonadota</taxon>
        <taxon>Alphaproteobacteria</taxon>
        <taxon>Rhodobacterales</taxon>
        <taxon>Roseobacteraceae</taxon>
        <taxon>Roseovarius</taxon>
    </lineage>
</organism>
<dbReference type="InterPro" id="IPR008792">
    <property type="entry name" value="PQQD"/>
</dbReference>
<evidence type="ECO:0000313" key="2">
    <source>
        <dbReference type="Proteomes" id="UP000193827"/>
    </source>
</evidence>
<dbReference type="InterPro" id="IPR027417">
    <property type="entry name" value="P-loop_NTPase"/>
</dbReference>
<dbReference type="Gene3D" id="3.40.50.300">
    <property type="entry name" value="P-loop containing nucleotide triphosphate hydrolases"/>
    <property type="match status" value="1"/>
</dbReference>
<dbReference type="Proteomes" id="UP000193827">
    <property type="component" value="Unassembled WGS sequence"/>
</dbReference>
<dbReference type="RefSeq" id="WP_176228641.1">
    <property type="nucleotide sequence ID" value="NZ_FWFL01000006.1"/>
</dbReference>